<protein>
    <submittedName>
        <fullName evidence="2">DUF1508 domain-containing protein</fullName>
    </submittedName>
</protein>
<dbReference type="Gene3D" id="2.30.29.80">
    <property type="match status" value="1"/>
</dbReference>
<keyword evidence="3" id="KW-1185">Reference proteome</keyword>
<dbReference type="EMBL" id="CP058595">
    <property type="protein sequence ID" value="QLG47133.1"/>
    <property type="molecule type" value="Genomic_DNA"/>
</dbReference>
<dbReference type="InterPro" id="IPR051141">
    <property type="entry name" value="UPF0339_domain"/>
</dbReference>
<dbReference type="PANTHER" id="PTHR40606">
    <property type="match status" value="1"/>
</dbReference>
<dbReference type="InterPro" id="IPR036913">
    <property type="entry name" value="YegP-like_sf"/>
</dbReference>
<evidence type="ECO:0000259" key="1">
    <source>
        <dbReference type="Pfam" id="PF07411"/>
    </source>
</evidence>
<evidence type="ECO:0000313" key="2">
    <source>
        <dbReference type="EMBL" id="QLG47133.1"/>
    </source>
</evidence>
<reference evidence="2 3" key="1">
    <citation type="journal article" date="2006" name="Int. J. Syst. Evol. Microbiol.">
        <title>Costertonia aggregata gen. nov., sp. nov., a mesophilic marine bacterium of the family Flavobacteriaceae, isolated from a mature biofilm.</title>
        <authorList>
            <person name="Kwon K.K."/>
            <person name="Lee Y.K."/>
            <person name="Lee H.K."/>
        </authorList>
    </citation>
    <scope>NUCLEOTIDE SEQUENCE [LARGE SCALE GENOMIC DNA]</scope>
    <source>
        <strain evidence="2 3">KCCM 42265</strain>
    </source>
</reference>
<sequence length="104" mass="11725">MFKINKKKDGLFEFTLTSASGQTLLKSLPFSTEAELKHTMHELAINKQAMNSMERKTDHLGKFHFSVKNSKGSIIGKSNLYSSEAGMENGIKNFKKRLETISKL</sequence>
<dbReference type="Pfam" id="PF07411">
    <property type="entry name" value="DUF1508"/>
    <property type="match status" value="1"/>
</dbReference>
<name>A0A7H9AUG6_9FLAO</name>
<dbReference type="AlphaFoldDB" id="A0A7H9AUG6"/>
<dbReference type="Proteomes" id="UP000509302">
    <property type="component" value="Chromosome"/>
</dbReference>
<feature type="domain" description="DUF1508" evidence="1">
    <location>
        <begin position="61"/>
        <end position="96"/>
    </location>
</feature>
<dbReference type="SUPFAM" id="SSF160113">
    <property type="entry name" value="YegP-like"/>
    <property type="match status" value="2"/>
</dbReference>
<gene>
    <name evidence="2" type="ORF">HYG79_17800</name>
</gene>
<dbReference type="RefSeq" id="WP_179243411.1">
    <property type="nucleotide sequence ID" value="NZ_CP058595.1"/>
</dbReference>
<dbReference type="KEGG" id="cagg:HYG79_17800"/>
<accession>A0A7H9AUG6</accession>
<dbReference type="PANTHER" id="PTHR40606:SF1">
    <property type="entry name" value="UPF0339 PROTEIN YEGP"/>
    <property type="match status" value="1"/>
</dbReference>
<proteinExistence type="predicted"/>
<organism evidence="2 3">
    <name type="scientific">Costertonia aggregata</name>
    <dbReference type="NCBI Taxonomy" id="343403"/>
    <lineage>
        <taxon>Bacteria</taxon>
        <taxon>Pseudomonadati</taxon>
        <taxon>Bacteroidota</taxon>
        <taxon>Flavobacteriia</taxon>
        <taxon>Flavobacteriales</taxon>
        <taxon>Flavobacteriaceae</taxon>
        <taxon>Costertonia</taxon>
    </lineage>
</organism>
<evidence type="ECO:0000313" key="3">
    <source>
        <dbReference type="Proteomes" id="UP000509302"/>
    </source>
</evidence>
<dbReference type="InterPro" id="IPR010879">
    <property type="entry name" value="DUF1508"/>
</dbReference>